<dbReference type="PANTHER" id="PTHR10117:SF51">
    <property type="entry name" value="TRANSIENT RECEPTOR POTENTIAL PROTEIN"/>
    <property type="match status" value="1"/>
</dbReference>
<evidence type="ECO:0000256" key="6">
    <source>
        <dbReference type="ARBA" id="ARBA00023136"/>
    </source>
</evidence>
<keyword evidence="7" id="KW-0407">Ion channel</keyword>
<keyword evidence="11" id="KW-1185">Reference proteome</keyword>
<gene>
    <name evidence="10" type="ORF">RF55_9642</name>
</gene>
<feature type="transmembrane region" description="Helical" evidence="8">
    <location>
        <begin position="95"/>
        <end position="120"/>
    </location>
</feature>
<evidence type="ECO:0000256" key="4">
    <source>
        <dbReference type="ARBA" id="ARBA00022989"/>
    </source>
</evidence>
<dbReference type="OrthoDB" id="2373987at2759"/>
<evidence type="ECO:0000256" key="3">
    <source>
        <dbReference type="ARBA" id="ARBA00022692"/>
    </source>
</evidence>
<evidence type="ECO:0000256" key="7">
    <source>
        <dbReference type="ARBA" id="ARBA00023303"/>
    </source>
</evidence>
<dbReference type="GO" id="GO:0015279">
    <property type="term" value="F:store-operated calcium channel activity"/>
    <property type="evidence" value="ECO:0007669"/>
    <property type="project" value="TreeGrafter"/>
</dbReference>
<dbReference type="PROSITE" id="PS51257">
    <property type="entry name" value="PROKAR_LIPOPROTEIN"/>
    <property type="match status" value="1"/>
</dbReference>
<name>A0A0J7NDJ6_LASNI</name>
<sequence>MIIDIIKFFFIYTLVLFAFGCGMNQLMWYYADLEKMKCYHVSDEVPDFDNQEKACSIWRRFANLFETSQSLFWASFGMIDLLSFDLTGIKSFTRFWALLMFGSYSVINVIVLLNMLIAMMSNSYQIISERSDTEWKFARSHLWMSYFEDGDTVPPPFNMIPTNKTFKKLLKYGRAGRSTKSFIKKSREKAMIRHDTIMRTLIRRYVTAEQRKRDEFGITEDDVREIRQDISTFRYDLIDILRKNGMHAPQLDKEETTSQYIYA</sequence>
<evidence type="ECO:0000313" key="10">
    <source>
        <dbReference type="EMBL" id="KMQ90580.1"/>
    </source>
</evidence>
<reference evidence="10 11" key="1">
    <citation type="submission" date="2015-04" db="EMBL/GenBank/DDBJ databases">
        <title>Lasius niger genome sequencing.</title>
        <authorList>
            <person name="Konorov E.A."/>
            <person name="Nikitin M.A."/>
            <person name="Kirill M.V."/>
            <person name="Chang P."/>
        </authorList>
    </citation>
    <scope>NUCLEOTIDE SEQUENCE [LARGE SCALE GENOMIC DNA]</scope>
    <source>
        <tissue evidence="10">Whole</tissue>
    </source>
</reference>
<evidence type="ECO:0000256" key="2">
    <source>
        <dbReference type="ARBA" id="ARBA00022448"/>
    </source>
</evidence>
<accession>A0A0J7NDJ6</accession>
<dbReference type="GO" id="GO:0034703">
    <property type="term" value="C:cation channel complex"/>
    <property type="evidence" value="ECO:0007669"/>
    <property type="project" value="TreeGrafter"/>
</dbReference>
<dbReference type="GO" id="GO:0051480">
    <property type="term" value="P:regulation of cytosolic calcium ion concentration"/>
    <property type="evidence" value="ECO:0007669"/>
    <property type="project" value="TreeGrafter"/>
</dbReference>
<evidence type="ECO:0000256" key="8">
    <source>
        <dbReference type="SAM" id="Phobius"/>
    </source>
</evidence>
<keyword evidence="5" id="KW-0406">Ion transport</keyword>
<feature type="transmembrane region" description="Helical" evidence="8">
    <location>
        <begin position="9"/>
        <end position="31"/>
    </location>
</feature>
<keyword evidence="6 8" id="KW-0472">Membrane</keyword>
<dbReference type="PANTHER" id="PTHR10117">
    <property type="entry name" value="TRANSIENT RECEPTOR POTENTIAL CHANNEL"/>
    <property type="match status" value="1"/>
</dbReference>
<organism evidence="10 11">
    <name type="scientific">Lasius niger</name>
    <name type="common">Black garden ant</name>
    <dbReference type="NCBI Taxonomy" id="67767"/>
    <lineage>
        <taxon>Eukaryota</taxon>
        <taxon>Metazoa</taxon>
        <taxon>Ecdysozoa</taxon>
        <taxon>Arthropoda</taxon>
        <taxon>Hexapoda</taxon>
        <taxon>Insecta</taxon>
        <taxon>Pterygota</taxon>
        <taxon>Neoptera</taxon>
        <taxon>Endopterygota</taxon>
        <taxon>Hymenoptera</taxon>
        <taxon>Apocrita</taxon>
        <taxon>Aculeata</taxon>
        <taxon>Formicoidea</taxon>
        <taxon>Formicidae</taxon>
        <taxon>Formicinae</taxon>
        <taxon>Lasius</taxon>
        <taxon>Lasius</taxon>
    </lineage>
</organism>
<comment type="subcellular location">
    <subcellularLocation>
        <location evidence="1">Membrane</location>
        <topology evidence="1">Multi-pass membrane protein</topology>
    </subcellularLocation>
</comment>
<dbReference type="AlphaFoldDB" id="A0A0J7NDJ6"/>
<dbReference type="EMBL" id="LBMM01006483">
    <property type="protein sequence ID" value="KMQ90580.1"/>
    <property type="molecule type" value="Genomic_DNA"/>
</dbReference>
<dbReference type="PaxDb" id="67767-A0A0J7NDJ6"/>
<keyword evidence="10" id="KW-0675">Receptor</keyword>
<dbReference type="STRING" id="67767.A0A0J7NDJ6"/>
<feature type="domain" description="Ion transport" evidence="9">
    <location>
        <begin position="2"/>
        <end position="131"/>
    </location>
</feature>
<keyword evidence="4 8" id="KW-1133">Transmembrane helix</keyword>
<evidence type="ECO:0000259" key="9">
    <source>
        <dbReference type="Pfam" id="PF00520"/>
    </source>
</evidence>
<evidence type="ECO:0000256" key="5">
    <source>
        <dbReference type="ARBA" id="ARBA00023065"/>
    </source>
</evidence>
<dbReference type="Proteomes" id="UP000036403">
    <property type="component" value="Unassembled WGS sequence"/>
</dbReference>
<dbReference type="Pfam" id="PF00520">
    <property type="entry name" value="Ion_trans"/>
    <property type="match status" value="1"/>
</dbReference>
<dbReference type="InterPro" id="IPR002153">
    <property type="entry name" value="TRPC_channel"/>
</dbReference>
<dbReference type="GO" id="GO:0070679">
    <property type="term" value="F:inositol 1,4,5 trisphosphate binding"/>
    <property type="evidence" value="ECO:0007669"/>
    <property type="project" value="TreeGrafter"/>
</dbReference>
<comment type="caution">
    <text evidence="10">The sequence shown here is derived from an EMBL/GenBank/DDBJ whole genome shotgun (WGS) entry which is preliminary data.</text>
</comment>
<dbReference type="PRINTS" id="PR01097">
    <property type="entry name" value="TRNSRECEPTRP"/>
</dbReference>
<keyword evidence="3 8" id="KW-0812">Transmembrane</keyword>
<proteinExistence type="predicted"/>
<keyword evidence="2" id="KW-0813">Transport</keyword>
<dbReference type="GO" id="GO:0005886">
    <property type="term" value="C:plasma membrane"/>
    <property type="evidence" value="ECO:0007669"/>
    <property type="project" value="TreeGrafter"/>
</dbReference>
<evidence type="ECO:0000256" key="1">
    <source>
        <dbReference type="ARBA" id="ARBA00004141"/>
    </source>
</evidence>
<evidence type="ECO:0000313" key="11">
    <source>
        <dbReference type="Proteomes" id="UP000036403"/>
    </source>
</evidence>
<dbReference type="InterPro" id="IPR005821">
    <property type="entry name" value="Ion_trans_dom"/>
</dbReference>
<protein>
    <submittedName>
        <fullName evidence="10">Transient receptor potential protein</fullName>
    </submittedName>
</protein>